<dbReference type="InterPro" id="IPR004143">
    <property type="entry name" value="BPL_LPL_catalytic"/>
</dbReference>
<dbReference type="GO" id="GO:0016740">
    <property type="term" value="F:transferase activity"/>
    <property type="evidence" value="ECO:0007669"/>
    <property type="project" value="UniProtKB-ARBA"/>
</dbReference>
<accession>I7J5B6</accession>
<dbReference type="Proteomes" id="UP000007652">
    <property type="component" value="Unassembled WGS sequence"/>
</dbReference>
<dbReference type="Gene3D" id="3.30.930.10">
    <property type="entry name" value="Bira Bifunctional Protein, Domain 2"/>
    <property type="match status" value="1"/>
</dbReference>
<gene>
    <name evidence="3" type="ORF">CAAU_1542</name>
</gene>
<dbReference type="NCBIfam" id="TIGR00121">
    <property type="entry name" value="birA_ligase"/>
    <property type="match status" value="1"/>
</dbReference>
<dbReference type="EC" id="6.3.4.15" evidence="3"/>
<keyword evidence="4" id="KW-1185">Reference proteome</keyword>
<name>I7J5B6_9CLOT</name>
<dbReference type="CDD" id="cd16442">
    <property type="entry name" value="BPL"/>
    <property type="match status" value="1"/>
</dbReference>
<dbReference type="GO" id="GO:0004077">
    <property type="term" value="F:biotin--[biotin carboxyl-carrier protein] ligase activity"/>
    <property type="evidence" value="ECO:0007669"/>
    <property type="project" value="UniProtKB-EC"/>
</dbReference>
<evidence type="ECO:0000313" key="3">
    <source>
        <dbReference type="EMBL" id="CCJ33626.1"/>
    </source>
</evidence>
<dbReference type="SUPFAM" id="SSF55681">
    <property type="entry name" value="Class II aaRS and biotin synthetases"/>
    <property type="match status" value="1"/>
</dbReference>
<evidence type="ECO:0000259" key="2">
    <source>
        <dbReference type="PROSITE" id="PS51733"/>
    </source>
</evidence>
<dbReference type="RefSeq" id="WP_008908890.1">
    <property type="nucleotide sequence ID" value="NZ_CAKP01000082.1"/>
</dbReference>
<dbReference type="InterPro" id="IPR004408">
    <property type="entry name" value="Biotin_CoA_COase_ligase"/>
</dbReference>
<dbReference type="EMBL" id="CAKP01000082">
    <property type="protein sequence ID" value="CCJ33626.1"/>
    <property type="molecule type" value="Genomic_DNA"/>
</dbReference>
<organism evidence="3 4">
    <name type="scientific">Caloramator australicus RC3</name>
    <dbReference type="NCBI Taxonomy" id="857293"/>
    <lineage>
        <taxon>Bacteria</taxon>
        <taxon>Bacillati</taxon>
        <taxon>Bacillota</taxon>
        <taxon>Clostridia</taxon>
        <taxon>Eubacteriales</taxon>
        <taxon>Clostridiaceae</taxon>
        <taxon>Caloramator</taxon>
    </lineage>
</organism>
<dbReference type="OrthoDB" id="9807064at2"/>
<keyword evidence="1 3" id="KW-0436">Ligase</keyword>
<dbReference type="STRING" id="857293.CAAU_1542"/>
<dbReference type="PROSITE" id="PS51733">
    <property type="entry name" value="BPL_LPL_CATALYTIC"/>
    <property type="match status" value="1"/>
</dbReference>
<dbReference type="GO" id="GO:0009249">
    <property type="term" value="P:protein lipoylation"/>
    <property type="evidence" value="ECO:0007669"/>
    <property type="project" value="UniProtKB-ARBA"/>
</dbReference>
<evidence type="ECO:0000256" key="1">
    <source>
        <dbReference type="ARBA" id="ARBA00022598"/>
    </source>
</evidence>
<dbReference type="InterPro" id="IPR045864">
    <property type="entry name" value="aa-tRNA-synth_II/BPL/LPL"/>
</dbReference>
<dbReference type="AlphaFoldDB" id="I7J5B6"/>
<proteinExistence type="predicted"/>
<comment type="caution">
    <text evidence="3">The sequence shown here is derived from an EMBL/GenBank/DDBJ whole genome shotgun (WGS) entry which is preliminary data.</text>
</comment>
<reference evidence="3 4" key="1">
    <citation type="journal article" date="2011" name="J. Bacteriol.">
        <title>Draft genome sequence of Caloramator australicus strain RC3T, a thermoanaerobe from the Great Artesian Basin of Australia.</title>
        <authorList>
            <person name="Ogg C.D."/>
            <person name="Patel B.K.C."/>
        </authorList>
    </citation>
    <scope>NUCLEOTIDE SEQUENCE [LARGE SCALE GENOMIC DNA]</scope>
    <source>
        <strain evidence="3 4">RC3</strain>
    </source>
</reference>
<dbReference type="GO" id="GO:0005737">
    <property type="term" value="C:cytoplasm"/>
    <property type="evidence" value="ECO:0007669"/>
    <property type="project" value="TreeGrafter"/>
</dbReference>
<dbReference type="eggNOG" id="COG0340">
    <property type="taxonomic scope" value="Bacteria"/>
</dbReference>
<feature type="domain" description="BPL/LPL catalytic" evidence="2">
    <location>
        <begin position="17"/>
        <end position="202"/>
    </location>
</feature>
<dbReference type="PANTHER" id="PTHR12835:SF5">
    <property type="entry name" value="BIOTIN--PROTEIN LIGASE"/>
    <property type="match status" value="1"/>
</dbReference>
<sequence length="202" mass="23126">MIKNEYKVFGRVDFDFEKFFSNLNTDVLGRKILFFESVTSTNDIAREYAENGEWGLCILAEEQTKGRGTHGRSWFTYKGKSIALSILLHPDWIKDTSLLSIAAAKAVIRTIEKYNLNATLKFPNDVYLNEKKVCGILTEIFYSSEKVKYAILGIGININQEEFEDELKDIAISIKQVLGYEISREEFLAILLECLPLDILTF</sequence>
<evidence type="ECO:0000313" key="4">
    <source>
        <dbReference type="Proteomes" id="UP000007652"/>
    </source>
</evidence>
<protein>
    <submittedName>
        <fullName evidence="3">Biotin-protein ligase / Biotin operon repressor</fullName>
        <ecNumber evidence="3">6.3.4.15</ecNumber>
    </submittedName>
</protein>
<dbReference type="PANTHER" id="PTHR12835">
    <property type="entry name" value="BIOTIN PROTEIN LIGASE"/>
    <property type="match status" value="1"/>
</dbReference>
<dbReference type="Pfam" id="PF03099">
    <property type="entry name" value="BPL_LplA_LipB"/>
    <property type="match status" value="1"/>
</dbReference>